<organism evidence="1 2">
    <name type="scientific">Corchorus olitorius</name>
    <dbReference type="NCBI Taxonomy" id="93759"/>
    <lineage>
        <taxon>Eukaryota</taxon>
        <taxon>Viridiplantae</taxon>
        <taxon>Streptophyta</taxon>
        <taxon>Embryophyta</taxon>
        <taxon>Tracheophyta</taxon>
        <taxon>Spermatophyta</taxon>
        <taxon>Magnoliopsida</taxon>
        <taxon>eudicotyledons</taxon>
        <taxon>Gunneridae</taxon>
        <taxon>Pentapetalae</taxon>
        <taxon>rosids</taxon>
        <taxon>malvids</taxon>
        <taxon>Malvales</taxon>
        <taxon>Malvaceae</taxon>
        <taxon>Grewioideae</taxon>
        <taxon>Apeibeae</taxon>
        <taxon>Corchorus</taxon>
    </lineage>
</organism>
<dbReference type="Proteomes" id="UP000187203">
    <property type="component" value="Unassembled WGS sequence"/>
</dbReference>
<dbReference type="SUPFAM" id="SSF81383">
    <property type="entry name" value="F-box domain"/>
    <property type="match status" value="1"/>
</dbReference>
<name>A0A1R3HFR0_9ROSI</name>
<gene>
    <name evidence="1" type="ORF">COLO4_29196</name>
</gene>
<evidence type="ECO:0000313" key="1">
    <source>
        <dbReference type="EMBL" id="OMO69206.1"/>
    </source>
</evidence>
<comment type="caution">
    <text evidence="1">The sequence shown here is derived from an EMBL/GenBank/DDBJ whole genome shotgun (WGS) entry which is preliminary data.</text>
</comment>
<dbReference type="InterPro" id="IPR036047">
    <property type="entry name" value="F-box-like_dom_sf"/>
</dbReference>
<accession>A0A1R3HFR0</accession>
<dbReference type="OrthoDB" id="687122at2759"/>
<reference evidence="2" key="1">
    <citation type="submission" date="2013-09" db="EMBL/GenBank/DDBJ databases">
        <title>Corchorus olitorius genome sequencing.</title>
        <authorList>
            <person name="Alam M."/>
            <person name="Haque M.S."/>
            <person name="Islam M.S."/>
            <person name="Emdad E.M."/>
            <person name="Islam M.M."/>
            <person name="Ahmed B."/>
            <person name="Halim A."/>
            <person name="Hossen Q.M.M."/>
            <person name="Hossain M.Z."/>
            <person name="Ahmed R."/>
            <person name="Khan M.M."/>
            <person name="Islam R."/>
            <person name="Rashid M.M."/>
            <person name="Khan S.A."/>
            <person name="Rahman M.S."/>
            <person name="Alam M."/>
            <person name="Yahiya A.S."/>
            <person name="Khan M.S."/>
            <person name="Azam M.S."/>
            <person name="Haque T."/>
            <person name="Lashkar M.Z.H."/>
            <person name="Akhand A.I."/>
            <person name="Morshed G."/>
            <person name="Roy S."/>
            <person name="Uddin K.S."/>
            <person name="Rabeya T."/>
            <person name="Hossain A.S."/>
            <person name="Chowdhury A."/>
            <person name="Snigdha A.R."/>
            <person name="Mortoza M.S."/>
            <person name="Matin S.A."/>
            <person name="Hoque S.M.E."/>
            <person name="Islam M.K."/>
            <person name="Roy D.K."/>
            <person name="Haider R."/>
            <person name="Moosa M.M."/>
            <person name="Elias S.M."/>
            <person name="Hasan A.M."/>
            <person name="Jahan S."/>
            <person name="Shafiuddin M."/>
            <person name="Mahmood N."/>
            <person name="Shommy N.S."/>
        </authorList>
    </citation>
    <scope>NUCLEOTIDE SEQUENCE [LARGE SCALE GENOMIC DNA]</scope>
    <source>
        <strain evidence="2">cv. O-4</strain>
    </source>
</reference>
<dbReference type="EMBL" id="AWUE01020259">
    <property type="protein sequence ID" value="OMO69206.1"/>
    <property type="molecule type" value="Genomic_DNA"/>
</dbReference>
<dbReference type="AlphaFoldDB" id="A0A1R3HFR0"/>
<keyword evidence="2" id="KW-1185">Reference proteome</keyword>
<protein>
    <submittedName>
        <fullName evidence="1">F-box protein</fullName>
    </submittedName>
</protein>
<sequence>MAALPVKSTVRFRCLSKSWQAFLTSPCFINKHLIQNKTKSQRLMVSGETFGLIKQEANKKIELEFPLKSPKENKIF</sequence>
<evidence type="ECO:0000313" key="2">
    <source>
        <dbReference type="Proteomes" id="UP000187203"/>
    </source>
</evidence>
<proteinExistence type="predicted"/>